<keyword evidence="1" id="KW-0472">Membrane</keyword>
<organism evidence="2 3">
    <name type="scientific">Streptomyces lavendulocolor</name>
    <dbReference type="NCBI Taxonomy" id="67316"/>
    <lineage>
        <taxon>Bacteria</taxon>
        <taxon>Bacillati</taxon>
        <taxon>Actinomycetota</taxon>
        <taxon>Actinomycetes</taxon>
        <taxon>Kitasatosporales</taxon>
        <taxon>Streptomycetaceae</taxon>
        <taxon>Streptomyces</taxon>
    </lineage>
</organism>
<dbReference type="RefSeq" id="WP_359657629.1">
    <property type="nucleotide sequence ID" value="NZ_JBEXZO010000059.1"/>
</dbReference>
<feature type="transmembrane region" description="Helical" evidence="1">
    <location>
        <begin position="48"/>
        <end position="72"/>
    </location>
</feature>
<dbReference type="EMBL" id="JBEXZR010000031">
    <property type="protein sequence ID" value="MEU0711050.1"/>
    <property type="molecule type" value="Genomic_DNA"/>
</dbReference>
<protein>
    <submittedName>
        <fullName evidence="2">DUF6336 family protein</fullName>
    </submittedName>
</protein>
<sequence length="134" mass="14213">MRAQDEITRPPLRLRDVVARGALSGLAAVPLLGALSLCVGDHHDRETFLAVVGGFAASLAGVGILFGLFLWWASQGDIRRCRDWRTVKSQSDAVTVAAPVTLRLGVSALVLFPGAVGLYHLVGEAPYGSWLYGG</sequence>
<dbReference type="Proteomes" id="UP001550378">
    <property type="component" value="Unassembled WGS sequence"/>
</dbReference>
<evidence type="ECO:0000256" key="1">
    <source>
        <dbReference type="SAM" id="Phobius"/>
    </source>
</evidence>
<feature type="transmembrane region" description="Helical" evidence="1">
    <location>
        <begin position="21"/>
        <end position="42"/>
    </location>
</feature>
<proteinExistence type="predicted"/>
<gene>
    <name evidence="2" type="ORF">ABZ508_27185</name>
</gene>
<reference evidence="2 3" key="1">
    <citation type="submission" date="2024-06" db="EMBL/GenBank/DDBJ databases">
        <title>The Natural Products Discovery Center: Release of the First 8490 Sequenced Strains for Exploring Actinobacteria Biosynthetic Diversity.</title>
        <authorList>
            <person name="Kalkreuter E."/>
            <person name="Kautsar S.A."/>
            <person name="Yang D."/>
            <person name="Bader C.D."/>
            <person name="Teijaro C.N."/>
            <person name="Fluegel L."/>
            <person name="Davis C.M."/>
            <person name="Simpson J.R."/>
            <person name="Lauterbach L."/>
            <person name="Steele A.D."/>
            <person name="Gui C."/>
            <person name="Meng S."/>
            <person name="Li G."/>
            <person name="Viehrig K."/>
            <person name="Ye F."/>
            <person name="Su P."/>
            <person name="Kiefer A.F."/>
            <person name="Nichols A."/>
            <person name="Cepeda A.J."/>
            <person name="Yan W."/>
            <person name="Fan B."/>
            <person name="Jiang Y."/>
            <person name="Adhikari A."/>
            <person name="Zheng C.-J."/>
            <person name="Schuster L."/>
            <person name="Cowan T.M."/>
            <person name="Smanski M.J."/>
            <person name="Chevrette M.G."/>
            <person name="De Carvalho L.P.S."/>
            <person name="Shen B."/>
        </authorList>
    </citation>
    <scope>NUCLEOTIDE SEQUENCE [LARGE SCALE GENOMIC DNA]</scope>
    <source>
        <strain evidence="2 3">NPDC006337</strain>
    </source>
</reference>
<name>A0ABV2WCJ9_9ACTN</name>
<dbReference type="Pfam" id="PF19862">
    <property type="entry name" value="DUF6336"/>
    <property type="match status" value="1"/>
</dbReference>
<evidence type="ECO:0000313" key="3">
    <source>
        <dbReference type="Proteomes" id="UP001550378"/>
    </source>
</evidence>
<accession>A0ABV2WCJ9</accession>
<comment type="caution">
    <text evidence="2">The sequence shown here is derived from an EMBL/GenBank/DDBJ whole genome shotgun (WGS) entry which is preliminary data.</text>
</comment>
<feature type="transmembrane region" description="Helical" evidence="1">
    <location>
        <begin position="93"/>
        <end position="122"/>
    </location>
</feature>
<dbReference type="InterPro" id="IPR046299">
    <property type="entry name" value="DUF6336"/>
</dbReference>
<evidence type="ECO:0000313" key="2">
    <source>
        <dbReference type="EMBL" id="MEU0711050.1"/>
    </source>
</evidence>
<keyword evidence="1" id="KW-0812">Transmembrane</keyword>
<keyword evidence="3" id="KW-1185">Reference proteome</keyword>
<keyword evidence="1" id="KW-1133">Transmembrane helix</keyword>